<proteinExistence type="predicted"/>
<evidence type="ECO:0000313" key="1">
    <source>
        <dbReference type="EMBL" id="SMF67815.1"/>
    </source>
</evidence>
<dbReference type="AlphaFoldDB" id="A0A1X7GCZ3"/>
<dbReference type="Proteomes" id="UP000192903">
    <property type="component" value="Unassembled WGS sequence"/>
</dbReference>
<protein>
    <submittedName>
        <fullName evidence="1">Uncharacterized protein</fullName>
    </submittedName>
</protein>
<keyword evidence="2" id="KW-1185">Reference proteome</keyword>
<organism evidence="1 2">
    <name type="scientific">Xaviernesmea oryzae</name>
    <dbReference type="NCBI Taxonomy" id="464029"/>
    <lineage>
        <taxon>Bacteria</taxon>
        <taxon>Pseudomonadati</taxon>
        <taxon>Pseudomonadota</taxon>
        <taxon>Alphaproteobacteria</taxon>
        <taxon>Hyphomicrobiales</taxon>
        <taxon>Rhizobiaceae</taxon>
        <taxon>Rhizobium/Agrobacterium group</taxon>
        <taxon>Xaviernesmea</taxon>
    </lineage>
</organism>
<gene>
    <name evidence="1" type="ORF">SAMN02982989_3618</name>
</gene>
<accession>A0A1X7GCZ3</accession>
<name>A0A1X7GCZ3_9HYPH</name>
<dbReference type="STRING" id="464029.SAMN02982989_3618"/>
<evidence type="ECO:0000313" key="2">
    <source>
        <dbReference type="Proteomes" id="UP000192903"/>
    </source>
</evidence>
<reference evidence="2" key="1">
    <citation type="submission" date="2017-04" db="EMBL/GenBank/DDBJ databases">
        <authorList>
            <person name="Varghese N."/>
            <person name="Submissions S."/>
        </authorList>
    </citation>
    <scope>NUCLEOTIDE SEQUENCE [LARGE SCALE GENOMIC DNA]</scope>
    <source>
        <strain evidence="2">B4P</strain>
    </source>
</reference>
<dbReference type="EMBL" id="FXAF01000011">
    <property type="protein sequence ID" value="SMF67815.1"/>
    <property type="molecule type" value="Genomic_DNA"/>
</dbReference>
<sequence length="85" mass="9669">MHLFVHNARMTKLLDRAIEAAKELPAEMQDEIAGILLRLIGDDGGEVYQLTPEEEADLDEADREIERGEIATEEEVRAMWARYGL</sequence>